<dbReference type="PANTHER" id="PTHR35024:SF4">
    <property type="entry name" value="POLYMER-FORMING CYTOSKELETAL PROTEIN"/>
    <property type="match status" value="1"/>
</dbReference>
<protein>
    <recommendedName>
        <fullName evidence="5">Polymer-forming cytoskeletal protein</fullName>
    </recommendedName>
</protein>
<evidence type="ECO:0008006" key="5">
    <source>
        <dbReference type="Google" id="ProtNLM"/>
    </source>
</evidence>
<feature type="compositionally biased region" description="Low complexity" evidence="2">
    <location>
        <begin position="170"/>
        <end position="185"/>
    </location>
</feature>
<comment type="similarity">
    <text evidence="1">Belongs to the bactofilin family.</text>
</comment>
<gene>
    <name evidence="3" type="ORF">GCM10008942_37670</name>
</gene>
<feature type="region of interest" description="Disordered" evidence="2">
    <location>
        <begin position="1"/>
        <end position="31"/>
    </location>
</feature>
<dbReference type="PANTHER" id="PTHR35024">
    <property type="entry name" value="HYPOTHETICAL CYTOSOLIC PROTEIN"/>
    <property type="match status" value="1"/>
</dbReference>
<feature type="compositionally biased region" description="Basic and acidic residues" evidence="2">
    <location>
        <begin position="1"/>
        <end position="10"/>
    </location>
</feature>
<accession>A0ABN1F8P2</accession>
<comment type="caution">
    <text evidence="3">The sequence shown here is derived from an EMBL/GenBank/DDBJ whole genome shotgun (WGS) entry which is preliminary data.</text>
</comment>
<dbReference type="RefSeq" id="WP_166929264.1">
    <property type="nucleotide sequence ID" value="NZ_BAAADD010000011.1"/>
</dbReference>
<proteinExistence type="inferred from homology"/>
<keyword evidence="4" id="KW-1185">Reference proteome</keyword>
<sequence>MFSSRKDEKVTIPAPPPPMQNPAAARNKPRVPSAPSIISSDLVVVGTLKSTGDVQIDGRVEGDVYAACLVIGEKALIHGDVAAEEVTVRGRVEGAIRARKVLLAATCRVQGNILHEAFAVETGAYFEGNCRHAENPLADVAEKAAVPSAVSAPTPVPHHEPAAPTLVSRPATNAAPAATFTPLKS</sequence>
<evidence type="ECO:0000313" key="3">
    <source>
        <dbReference type="EMBL" id="GAA0585214.1"/>
    </source>
</evidence>
<organism evidence="3 4">
    <name type="scientific">Rhizomicrobium electricum</name>
    <dbReference type="NCBI Taxonomy" id="480070"/>
    <lineage>
        <taxon>Bacteria</taxon>
        <taxon>Pseudomonadati</taxon>
        <taxon>Pseudomonadota</taxon>
        <taxon>Alphaproteobacteria</taxon>
        <taxon>Micropepsales</taxon>
        <taxon>Micropepsaceae</taxon>
        <taxon>Rhizomicrobium</taxon>
    </lineage>
</organism>
<reference evidence="3 4" key="1">
    <citation type="journal article" date="2019" name="Int. J. Syst. Evol. Microbiol.">
        <title>The Global Catalogue of Microorganisms (GCM) 10K type strain sequencing project: providing services to taxonomists for standard genome sequencing and annotation.</title>
        <authorList>
            <consortium name="The Broad Institute Genomics Platform"/>
            <consortium name="The Broad Institute Genome Sequencing Center for Infectious Disease"/>
            <person name="Wu L."/>
            <person name="Ma J."/>
        </authorList>
    </citation>
    <scope>NUCLEOTIDE SEQUENCE [LARGE SCALE GENOMIC DNA]</scope>
    <source>
        <strain evidence="3 4">JCM 15089</strain>
    </source>
</reference>
<name>A0ABN1F8P2_9PROT</name>
<evidence type="ECO:0000256" key="1">
    <source>
        <dbReference type="ARBA" id="ARBA00044755"/>
    </source>
</evidence>
<dbReference type="InterPro" id="IPR007607">
    <property type="entry name" value="BacA/B"/>
</dbReference>
<dbReference type="Proteomes" id="UP001499951">
    <property type="component" value="Unassembled WGS sequence"/>
</dbReference>
<evidence type="ECO:0000256" key="2">
    <source>
        <dbReference type="SAM" id="MobiDB-lite"/>
    </source>
</evidence>
<feature type="region of interest" description="Disordered" evidence="2">
    <location>
        <begin position="149"/>
        <end position="185"/>
    </location>
</feature>
<evidence type="ECO:0000313" key="4">
    <source>
        <dbReference type="Proteomes" id="UP001499951"/>
    </source>
</evidence>
<dbReference type="EMBL" id="BAAADD010000011">
    <property type="protein sequence ID" value="GAA0585214.1"/>
    <property type="molecule type" value="Genomic_DNA"/>
</dbReference>
<dbReference type="Pfam" id="PF04519">
    <property type="entry name" value="Bactofilin"/>
    <property type="match status" value="1"/>
</dbReference>